<evidence type="ECO:0000256" key="2">
    <source>
        <dbReference type="ARBA" id="ARBA00022840"/>
    </source>
</evidence>
<dbReference type="RefSeq" id="WP_115268134.1">
    <property type="nucleotide sequence ID" value="NZ_UGGU01000001.1"/>
</dbReference>
<feature type="domain" description="Zeta toxin" evidence="4">
    <location>
        <begin position="28"/>
        <end position="211"/>
    </location>
</feature>
<evidence type="ECO:0000256" key="3">
    <source>
        <dbReference type="SAM" id="MobiDB-lite"/>
    </source>
</evidence>
<dbReference type="InterPro" id="IPR027417">
    <property type="entry name" value="P-loop_NTPase"/>
</dbReference>
<keyword evidence="6" id="KW-1185">Reference proteome</keyword>
<dbReference type="CDD" id="cd01983">
    <property type="entry name" value="SIMIBI"/>
    <property type="match status" value="1"/>
</dbReference>
<keyword evidence="1" id="KW-0547">Nucleotide-binding</keyword>
<sequence length="313" mass="36252">MIDNFTESEFKKAFEEIKVRLTENIEITEEKKAFLLGGQPGAGKSGLTALLEKENKNLIVINGDDFRKKHPHFIELQKMYGKEAVEYTKTFAGKMTEALINKLSDEGYNLIIEGTLRTSETPLKTQQELSKKGYQVEMAVIQVRPEVSYLGTLNRYEEMIKLGLQPRATLKKDHQIVVDNIANNLSKLYNAKVFSNIRIYNRENECLYSMKETPNIDPGTLISKEFQRTLSEDEKKQILKGYDKVLEYMNERKAPKEEIAIIEREKENSIKEKENPFEKLLKERENSLENNKDMSSWEKKLSNDRKALTLGKE</sequence>
<evidence type="ECO:0000313" key="5">
    <source>
        <dbReference type="EMBL" id="STO26830.1"/>
    </source>
</evidence>
<evidence type="ECO:0000313" key="6">
    <source>
        <dbReference type="Proteomes" id="UP000255328"/>
    </source>
</evidence>
<keyword evidence="5" id="KW-0808">Transferase</keyword>
<evidence type="ECO:0000256" key="1">
    <source>
        <dbReference type="ARBA" id="ARBA00022741"/>
    </source>
</evidence>
<dbReference type="Gene3D" id="3.40.50.300">
    <property type="entry name" value="P-loop containing nucleotide triphosphate hydrolases"/>
    <property type="match status" value="1"/>
</dbReference>
<dbReference type="EMBL" id="UGGU01000001">
    <property type="protein sequence ID" value="STO26830.1"/>
    <property type="molecule type" value="Genomic_DNA"/>
</dbReference>
<accession>A0A377GNS5</accession>
<keyword evidence="2" id="KW-0067">ATP-binding</keyword>
<dbReference type="AlphaFoldDB" id="A0A377GNS5"/>
<name>A0A377GNS5_9FUSO</name>
<gene>
    <name evidence="5" type="primary">pezT</name>
    <name evidence="5" type="ORF">NCTC10723_00005</name>
</gene>
<dbReference type="GO" id="GO:0005524">
    <property type="term" value="F:ATP binding"/>
    <property type="evidence" value="ECO:0007669"/>
    <property type="project" value="UniProtKB-KW"/>
</dbReference>
<organism evidence="5 6">
    <name type="scientific">Fusobacterium necrogenes</name>
    <dbReference type="NCBI Taxonomy" id="858"/>
    <lineage>
        <taxon>Bacteria</taxon>
        <taxon>Fusobacteriati</taxon>
        <taxon>Fusobacteriota</taxon>
        <taxon>Fusobacteriia</taxon>
        <taxon>Fusobacteriales</taxon>
        <taxon>Fusobacteriaceae</taxon>
        <taxon>Fusobacterium</taxon>
    </lineage>
</organism>
<dbReference type="Proteomes" id="UP000255328">
    <property type="component" value="Unassembled WGS sequence"/>
</dbReference>
<feature type="region of interest" description="Disordered" evidence="3">
    <location>
        <begin position="284"/>
        <end position="313"/>
    </location>
</feature>
<dbReference type="OrthoDB" id="9792687at2"/>
<dbReference type="SUPFAM" id="SSF52540">
    <property type="entry name" value="P-loop containing nucleoside triphosphate hydrolases"/>
    <property type="match status" value="1"/>
</dbReference>
<keyword evidence="5" id="KW-0418">Kinase</keyword>
<protein>
    <submittedName>
        <fullName evidence="5">UDP-N-acetylglucosamine kinase</fullName>
        <ecNumber evidence="5">2.7.1.-</ecNumber>
    </submittedName>
</protein>
<dbReference type="InterPro" id="IPR010488">
    <property type="entry name" value="Zeta_toxin_domain"/>
</dbReference>
<proteinExistence type="predicted"/>
<dbReference type="GO" id="GO:0016301">
    <property type="term" value="F:kinase activity"/>
    <property type="evidence" value="ECO:0007669"/>
    <property type="project" value="UniProtKB-KW"/>
</dbReference>
<reference evidence="5 6" key="1">
    <citation type="submission" date="2018-06" db="EMBL/GenBank/DDBJ databases">
        <authorList>
            <consortium name="Pathogen Informatics"/>
            <person name="Doyle S."/>
        </authorList>
    </citation>
    <scope>NUCLEOTIDE SEQUENCE [LARGE SCALE GENOMIC DNA]</scope>
    <source>
        <strain evidence="5 6">NCTC10723</strain>
    </source>
</reference>
<dbReference type="EC" id="2.7.1.-" evidence="5"/>
<evidence type="ECO:0000259" key="4">
    <source>
        <dbReference type="Pfam" id="PF06414"/>
    </source>
</evidence>
<dbReference type="Pfam" id="PF06414">
    <property type="entry name" value="Zeta_toxin"/>
    <property type="match status" value="1"/>
</dbReference>